<name>A0A7J5ARA3_9FLAO</name>
<evidence type="ECO:0000256" key="1">
    <source>
        <dbReference type="SAM" id="Coils"/>
    </source>
</evidence>
<dbReference type="EMBL" id="WAAU01000008">
    <property type="protein sequence ID" value="KAB1159483.1"/>
    <property type="molecule type" value="Genomic_DNA"/>
</dbReference>
<feature type="transmembrane region" description="Helical" evidence="2">
    <location>
        <begin position="12"/>
        <end position="34"/>
    </location>
</feature>
<evidence type="ECO:0000313" key="3">
    <source>
        <dbReference type="EMBL" id="KAB1159483.1"/>
    </source>
</evidence>
<dbReference type="OrthoDB" id="7172951at2"/>
<dbReference type="AlphaFoldDB" id="A0A7J5ARA3"/>
<organism evidence="3 4">
    <name type="scientific">Tenacibaculum aiptasiae</name>
    <dbReference type="NCBI Taxonomy" id="426481"/>
    <lineage>
        <taxon>Bacteria</taxon>
        <taxon>Pseudomonadati</taxon>
        <taxon>Bacteroidota</taxon>
        <taxon>Flavobacteriia</taxon>
        <taxon>Flavobacteriales</taxon>
        <taxon>Flavobacteriaceae</taxon>
        <taxon>Tenacibaculum</taxon>
    </lineage>
</organism>
<accession>A0A7J5ARA3</accession>
<proteinExistence type="predicted"/>
<feature type="transmembrane region" description="Helical" evidence="2">
    <location>
        <begin position="46"/>
        <end position="69"/>
    </location>
</feature>
<dbReference type="Proteomes" id="UP000467305">
    <property type="component" value="Unassembled WGS sequence"/>
</dbReference>
<sequence>MSEEEKNEFNKVLNRGQIFVNFPVMIVMIGLMWLTNYFYESKLISGQLAIIGFIIPIILGWLMWSFLIVKWRIWAFERVDEKYYEDLKNEAIKLKLIWTDGHIFEKTEIRNAKERARIKEINDKIEELNNTKK</sequence>
<keyword evidence="1" id="KW-0175">Coiled coil</keyword>
<keyword evidence="2" id="KW-0812">Transmembrane</keyword>
<reference evidence="3 4" key="1">
    <citation type="submission" date="2019-09" db="EMBL/GenBank/DDBJ databases">
        <authorList>
            <person name="Cao W.R."/>
        </authorList>
    </citation>
    <scope>NUCLEOTIDE SEQUENCE [LARGE SCALE GENOMIC DNA]</scope>
    <source>
        <strain evidence="4">a4</strain>
    </source>
</reference>
<keyword evidence="2" id="KW-1133">Transmembrane helix</keyword>
<evidence type="ECO:0000313" key="4">
    <source>
        <dbReference type="Proteomes" id="UP000467305"/>
    </source>
</evidence>
<gene>
    <name evidence="3" type="ORF">F7018_04000</name>
</gene>
<evidence type="ECO:0000256" key="2">
    <source>
        <dbReference type="SAM" id="Phobius"/>
    </source>
</evidence>
<comment type="caution">
    <text evidence="3">The sequence shown here is derived from an EMBL/GenBank/DDBJ whole genome shotgun (WGS) entry which is preliminary data.</text>
</comment>
<keyword evidence="2" id="KW-0472">Membrane</keyword>
<dbReference type="RefSeq" id="WP_150898702.1">
    <property type="nucleotide sequence ID" value="NZ_WAAU01000008.1"/>
</dbReference>
<protein>
    <submittedName>
        <fullName evidence="3">Uncharacterized protein</fullName>
    </submittedName>
</protein>
<keyword evidence="4" id="KW-1185">Reference proteome</keyword>
<feature type="coiled-coil region" evidence="1">
    <location>
        <begin position="104"/>
        <end position="131"/>
    </location>
</feature>